<evidence type="ECO:0000313" key="2">
    <source>
        <dbReference type="EMBL" id="KAK0611655.1"/>
    </source>
</evidence>
<gene>
    <name evidence="2" type="ORF">B0T14DRAFT_571532</name>
</gene>
<dbReference type="AlphaFoldDB" id="A0AA39U5Y2"/>
<feature type="region of interest" description="Disordered" evidence="1">
    <location>
        <begin position="123"/>
        <end position="261"/>
    </location>
</feature>
<keyword evidence="3" id="KW-1185">Reference proteome</keyword>
<dbReference type="Proteomes" id="UP001175000">
    <property type="component" value="Unassembled WGS sequence"/>
</dbReference>
<comment type="caution">
    <text evidence="2">The sequence shown here is derived from an EMBL/GenBank/DDBJ whole genome shotgun (WGS) entry which is preliminary data.</text>
</comment>
<organism evidence="2 3">
    <name type="scientific">Immersiella caudata</name>
    <dbReference type="NCBI Taxonomy" id="314043"/>
    <lineage>
        <taxon>Eukaryota</taxon>
        <taxon>Fungi</taxon>
        <taxon>Dikarya</taxon>
        <taxon>Ascomycota</taxon>
        <taxon>Pezizomycotina</taxon>
        <taxon>Sordariomycetes</taxon>
        <taxon>Sordariomycetidae</taxon>
        <taxon>Sordariales</taxon>
        <taxon>Lasiosphaeriaceae</taxon>
        <taxon>Immersiella</taxon>
    </lineage>
</organism>
<dbReference type="EMBL" id="JAULSU010000007">
    <property type="protein sequence ID" value="KAK0611655.1"/>
    <property type="molecule type" value="Genomic_DNA"/>
</dbReference>
<name>A0AA39U5Y2_9PEZI</name>
<sequence length="278" mass="32003">MSTHTFSSRVPSPSPEALALASQNGRHYAKIIPLLQQRLGAMYDICEQYQDKYFVFGEELKYADSMEPIISLTVNVEVADKVTKIEKARIRWDKEVMKLLEYELEEWYEESVSGFGIAQLFEGEGEGEEEEDENLEGVKETGVEEEGSLLGDGDIYRDEGDDEDEDDDDDNDEDEVAEDDEEEYDDDDIDLYDPAEYSSEEYDEDGDDEDNGEQLAENVNNDNDENDENDDANNDDKNDQKFGENNDDEEDDGKEYDYTNKKKVVEFSLDISWTVYRL</sequence>
<evidence type="ECO:0000256" key="1">
    <source>
        <dbReference type="SAM" id="MobiDB-lite"/>
    </source>
</evidence>
<feature type="compositionally biased region" description="Acidic residues" evidence="1">
    <location>
        <begin position="222"/>
        <end position="233"/>
    </location>
</feature>
<feature type="compositionally biased region" description="Acidic residues" evidence="1">
    <location>
        <begin position="123"/>
        <end position="135"/>
    </location>
</feature>
<evidence type="ECO:0000313" key="3">
    <source>
        <dbReference type="Proteomes" id="UP001175000"/>
    </source>
</evidence>
<feature type="compositionally biased region" description="Acidic residues" evidence="1">
    <location>
        <begin position="159"/>
        <end position="212"/>
    </location>
</feature>
<protein>
    <submittedName>
        <fullName evidence="2">Uncharacterized protein</fullName>
    </submittedName>
</protein>
<reference evidence="2" key="1">
    <citation type="submission" date="2023-06" db="EMBL/GenBank/DDBJ databases">
        <title>Genome-scale phylogeny and comparative genomics of the fungal order Sordariales.</title>
        <authorList>
            <consortium name="Lawrence Berkeley National Laboratory"/>
            <person name="Hensen N."/>
            <person name="Bonometti L."/>
            <person name="Westerberg I."/>
            <person name="Brannstrom I.O."/>
            <person name="Guillou S."/>
            <person name="Cros-Aarteil S."/>
            <person name="Calhoun S."/>
            <person name="Haridas S."/>
            <person name="Kuo A."/>
            <person name="Mondo S."/>
            <person name="Pangilinan J."/>
            <person name="Riley R."/>
            <person name="Labutti K."/>
            <person name="Andreopoulos B."/>
            <person name="Lipzen A."/>
            <person name="Chen C."/>
            <person name="Yanf M."/>
            <person name="Daum C."/>
            <person name="Ng V."/>
            <person name="Clum A."/>
            <person name="Steindorff A."/>
            <person name="Ohm R."/>
            <person name="Martin F."/>
            <person name="Silar P."/>
            <person name="Natvig D."/>
            <person name="Lalanne C."/>
            <person name="Gautier V."/>
            <person name="Ament-Velasquez S.L."/>
            <person name="Kruys A."/>
            <person name="Hutchinson M.I."/>
            <person name="Powell A.J."/>
            <person name="Barry K."/>
            <person name="Miller A.N."/>
            <person name="Grigoriev I.V."/>
            <person name="Debuchy R."/>
            <person name="Gladieux P."/>
            <person name="Thoren M.H."/>
            <person name="Johannesson H."/>
        </authorList>
    </citation>
    <scope>NUCLEOTIDE SEQUENCE</scope>
    <source>
        <strain evidence="2">CBS 606.72</strain>
    </source>
</reference>
<feature type="compositionally biased region" description="Acidic residues" evidence="1">
    <location>
        <begin position="245"/>
        <end position="254"/>
    </location>
</feature>
<proteinExistence type="predicted"/>
<feature type="compositionally biased region" description="Basic and acidic residues" evidence="1">
    <location>
        <begin position="234"/>
        <end position="244"/>
    </location>
</feature>
<accession>A0AA39U5Y2</accession>